<protein>
    <recommendedName>
        <fullName evidence="3">LytR/CpsA/Psr regulator C-terminal domain-containing protein</fullName>
    </recommendedName>
</protein>
<feature type="compositionally biased region" description="Polar residues" evidence="1">
    <location>
        <begin position="238"/>
        <end position="249"/>
    </location>
</feature>
<dbReference type="Gene3D" id="3.30.70.2390">
    <property type="match status" value="1"/>
</dbReference>
<feature type="domain" description="LytR/CpsA/Psr regulator C-terminal" evidence="3">
    <location>
        <begin position="283"/>
        <end position="372"/>
    </location>
</feature>
<feature type="transmembrane region" description="Helical" evidence="2">
    <location>
        <begin position="208"/>
        <end position="226"/>
    </location>
</feature>
<dbReference type="STRING" id="1798381.A2721_03245"/>
<feature type="region of interest" description="Disordered" evidence="1">
    <location>
        <begin position="355"/>
        <end position="378"/>
    </location>
</feature>
<gene>
    <name evidence="4" type="ORF">A2721_03245</name>
</gene>
<evidence type="ECO:0000256" key="1">
    <source>
        <dbReference type="SAM" id="MobiDB-lite"/>
    </source>
</evidence>
<keyword evidence="2" id="KW-0472">Membrane</keyword>
<sequence>MSIFGPPKAVIFLKRQSLDHFALSRGSFHLDFPKEIVSNSEILDRSKFLDLILKFLQGNKLLKQEIVLTLSPQVYFQKNFTSSADMPSQLADFYSAIPLDPTKMIKKEITDTKQTVALAFNREFPDALAEVAGQLGSKIIAVVPASLLLGTDQIEFLEVGDAKKVVQKIAQQPQYNLLTPDAAGRTNPQSSSPDDPKETKYPFPTRTLIILGFILLLLAATSVAAIKLNLLKIPESVSPDQKNAPSSPLGSKKSPDENPSSASSSAEASPSAESSAPSTPKSEVKIQVLNGTGTPSLAGKVKDELTKLGYSQIETGNAASPSAEATLVIFSENFPDPIKEEITTLLQKMFLTVESQPATPSASSKVTITTGKLTPSPE</sequence>
<proteinExistence type="predicted"/>
<name>A0A1F6A565_9BACT</name>
<dbReference type="Pfam" id="PF13399">
    <property type="entry name" value="LytR_C"/>
    <property type="match status" value="1"/>
</dbReference>
<evidence type="ECO:0000256" key="2">
    <source>
        <dbReference type="SAM" id="Phobius"/>
    </source>
</evidence>
<dbReference type="EMBL" id="MFJK01000001">
    <property type="protein sequence ID" value="OGG19885.1"/>
    <property type="molecule type" value="Genomic_DNA"/>
</dbReference>
<evidence type="ECO:0000313" key="4">
    <source>
        <dbReference type="EMBL" id="OGG19885.1"/>
    </source>
</evidence>
<comment type="caution">
    <text evidence="4">The sequence shown here is derived from an EMBL/GenBank/DDBJ whole genome shotgun (WGS) entry which is preliminary data.</text>
</comment>
<feature type="compositionally biased region" description="Low complexity" evidence="1">
    <location>
        <begin position="257"/>
        <end position="281"/>
    </location>
</feature>
<keyword evidence="2" id="KW-1133">Transmembrane helix</keyword>
<evidence type="ECO:0000313" key="5">
    <source>
        <dbReference type="Proteomes" id="UP000177871"/>
    </source>
</evidence>
<evidence type="ECO:0000259" key="3">
    <source>
        <dbReference type="Pfam" id="PF13399"/>
    </source>
</evidence>
<reference evidence="4 5" key="1">
    <citation type="journal article" date="2016" name="Nat. Commun.">
        <title>Thousands of microbial genomes shed light on interconnected biogeochemical processes in an aquifer system.</title>
        <authorList>
            <person name="Anantharaman K."/>
            <person name="Brown C.T."/>
            <person name="Hug L.A."/>
            <person name="Sharon I."/>
            <person name="Castelle C.J."/>
            <person name="Probst A.J."/>
            <person name="Thomas B.C."/>
            <person name="Singh A."/>
            <person name="Wilkins M.J."/>
            <person name="Karaoz U."/>
            <person name="Brodie E.L."/>
            <person name="Williams K.H."/>
            <person name="Hubbard S.S."/>
            <person name="Banfield J.F."/>
        </authorList>
    </citation>
    <scope>NUCLEOTIDE SEQUENCE [LARGE SCALE GENOMIC DNA]</scope>
</reference>
<dbReference type="Proteomes" id="UP000177871">
    <property type="component" value="Unassembled WGS sequence"/>
</dbReference>
<keyword evidence="2" id="KW-0812">Transmembrane</keyword>
<dbReference type="AlphaFoldDB" id="A0A1F6A565"/>
<dbReference type="InterPro" id="IPR027381">
    <property type="entry name" value="LytR/CpsA/Psr_C"/>
</dbReference>
<organism evidence="4 5">
    <name type="scientific">Candidatus Gottesmanbacteria bacterium RIFCSPHIGHO2_01_FULL_47_48</name>
    <dbReference type="NCBI Taxonomy" id="1798381"/>
    <lineage>
        <taxon>Bacteria</taxon>
        <taxon>Candidatus Gottesmaniibacteriota</taxon>
    </lineage>
</organism>
<accession>A0A1F6A565</accession>
<feature type="region of interest" description="Disordered" evidence="1">
    <location>
        <begin position="237"/>
        <end position="282"/>
    </location>
</feature>
<feature type="region of interest" description="Disordered" evidence="1">
    <location>
        <begin position="176"/>
        <end position="200"/>
    </location>
</feature>